<evidence type="ECO:0000256" key="1">
    <source>
        <dbReference type="SAM" id="MobiDB-lite"/>
    </source>
</evidence>
<sequence length="92" mass="9611">MPAIEATIKSPGATNAVTQEIAGSNMSELITSIKVVKDSLNDLLTAIVVKEANAGDARKPRAEEAVEEAGDDGESSDEPEASDKGTNKRQKV</sequence>
<dbReference type="EnsemblMetazoa" id="ACHR014117-RA">
    <property type="protein sequence ID" value="ACHR014117-PA"/>
    <property type="gene ID" value="ACHR014117"/>
</dbReference>
<feature type="region of interest" description="Disordered" evidence="1">
    <location>
        <begin position="52"/>
        <end position="92"/>
    </location>
</feature>
<keyword evidence="3" id="KW-1185">Reference proteome</keyword>
<protein>
    <submittedName>
        <fullName evidence="2">Uncharacterized protein</fullName>
    </submittedName>
</protein>
<organism evidence="2 3">
    <name type="scientific">Anopheles christyi</name>
    <dbReference type="NCBI Taxonomy" id="43041"/>
    <lineage>
        <taxon>Eukaryota</taxon>
        <taxon>Metazoa</taxon>
        <taxon>Ecdysozoa</taxon>
        <taxon>Arthropoda</taxon>
        <taxon>Hexapoda</taxon>
        <taxon>Insecta</taxon>
        <taxon>Pterygota</taxon>
        <taxon>Neoptera</taxon>
        <taxon>Endopterygota</taxon>
        <taxon>Diptera</taxon>
        <taxon>Nematocera</taxon>
        <taxon>Culicoidea</taxon>
        <taxon>Culicidae</taxon>
        <taxon>Anophelinae</taxon>
        <taxon>Anopheles</taxon>
    </lineage>
</organism>
<feature type="compositionally biased region" description="Acidic residues" evidence="1">
    <location>
        <begin position="65"/>
        <end position="80"/>
    </location>
</feature>
<dbReference type="VEuPathDB" id="VectorBase:ACHR014117"/>
<dbReference type="AlphaFoldDB" id="A0A182KI17"/>
<accession>A0A182KI17</accession>
<evidence type="ECO:0000313" key="2">
    <source>
        <dbReference type="EnsemblMetazoa" id="ACHR014117-PA"/>
    </source>
</evidence>
<name>A0A182KI17_9DIPT</name>
<reference evidence="2" key="2">
    <citation type="submission" date="2020-05" db="UniProtKB">
        <authorList>
            <consortium name="EnsemblMetazoa"/>
        </authorList>
    </citation>
    <scope>IDENTIFICATION</scope>
    <source>
        <strain evidence="2">ACHKN1017</strain>
    </source>
</reference>
<dbReference type="Proteomes" id="UP000075881">
    <property type="component" value="Unassembled WGS sequence"/>
</dbReference>
<reference evidence="3" key="1">
    <citation type="submission" date="2013-03" db="EMBL/GenBank/DDBJ databases">
        <title>The Genome Sequence of Anopheles christyi ACHKN1017.</title>
        <authorList>
            <consortium name="The Broad Institute Genomics Platform"/>
            <person name="Neafsey D.E."/>
            <person name="Besansky N."/>
            <person name="Walker B."/>
            <person name="Young S.K."/>
            <person name="Zeng Q."/>
            <person name="Gargeya S."/>
            <person name="Fitzgerald M."/>
            <person name="Haas B."/>
            <person name="Abouelleil A."/>
            <person name="Allen A.W."/>
            <person name="Alvarado L."/>
            <person name="Arachchi H.M."/>
            <person name="Berlin A.M."/>
            <person name="Chapman S.B."/>
            <person name="Gainer-Dewar J."/>
            <person name="Goldberg J."/>
            <person name="Griggs A."/>
            <person name="Gujja S."/>
            <person name="Hansen M."/>
            <person name="Howarth C."/>
            <person name="Imamovic A."/>
            <person name="Ireland A."/>
            <person name="Larimer J."/>
            <person name="McCowan C."/>
            <person name="Murphy C."/>
            <person name="Pearson M."/>
            <person name="Poon T.W."/>
            <person name="Priest M."/>
            <person name="Roberts A."/>
            <person name="Saif S."/>
            <person name="Shea T."/>
            <person name="Sisk P."/>
            <person name="Sykes S."/>
            <person name="Wortman J."/>
            <person name="Nusbaum C."/>
            <person name="Birren B."/>
        </authorList>
    </citation>
    <scope>NUCLEOTIDE SEQUENCE [LARGE SCALE GENOMIC DNA]</scope>
    <source>
        <strain evidence="3">ACHKN1017</strain>
    </source>
</reference>
<evidence type="ECO:0000313" key="3">
    <source>
        <dbReference type="Proteomes" id="UP000075881"/>
    </source>
</evidence>
<proteinExistence type="predicted"/>